<dbReference type="GeneID" id="93135345"/>
<accession>A0A7T7ZZK3</accession>
<sequence length="47" mass="5295">MQKVVDLLAKFVKHGEKLSFFANLVITVVNGATKWLEENAPNQPIKK</sequence>
<dbReference type="RefSeq" id="WP_157877518.1">
    <property type="nucleotide sequence ID" value="NZ_CBCSDR010000006.1"/>
</dbReference>
<protein>
    <submittedName>
        <fullName evidence="1">Uncharacterized protein</fullName>
    </submittedName>
</protein>
<keyword evidence="2" id="KW-1185">Reference proteome</keyword>
<proteinExistence type="predicted"/>
<evidence type="ECO:0000313" key="1">
    <source>
        <dbReference type="EMBL" id="QQN59590.1"/>
    </source>
</evidence>
<evidence type="ECO:0000313" key="2">
    <source>
        <dbReference type="Proteomes" id="UP000595426"/>
    </source>
</evidence>
<organism evidence="1 2">
    <name type="scientific">Elizabethkingia bruuniana</name>
    <dbReference type="NCBI Taxonomy" id="1756149"/>
    <lineage>
        <taxon>Bacteria</taxon>
        <taxon>Pseudomonadati</taxon>
        <taxon>Bacteroidota</taxon>
        <taxon>Flavobacteriia</taxon>
        <taxon>Flavobacteriales</taxon>
        <taxon>Weeksellaceae</taxon>
        <taxon>Elizabethkingia</taxon>
    </lineage>
</organism>
<dbReference type="EMBL" id="CP067018">
    <property type="protein sequence ID" value="QQN59590.1"/>
    <property type="molecule type" value="Genomic_DNA"/>
</dbReference>
<gene>
    <name evidence="1" type="ORF">I6H88_03140</name>
</gene>
<dbReference type="AlphaFoldDB" id="A0A7T7ZZK3"/>
<reference evidence="1 2" key="1">
    <citation type="submission" date="2020-12" db="EMBL/GenBank/DDBJ databases">
        <title>FDA dAtabase for Regulatory Grade micrObial Sequences (FDA-ARGOS): Supporting development and validation of Infectious Disease Dx tests.</title>
        <authorList>
            <person name="Kerrigan L."/>
            <person name="Long C."/>
            <person name="Tallon L."/>
            <person name="Sadzewicz L."/>
            <person name="Zhao X."/>
            <person name="Boylan J."/>
            <person name="Ott S."/>
            <person name="Bowen H."/>
            <person name="Vavikolanu K."/>
            <person name="Mehta A."/>
            <person name="Aluvathingal J."/>
            <person name="Nadendla S."/>
            <person name="Yan Y."/>
            <person name="Sichtig H."/>
        </authorList>
    </citation>
    <scope>NUCLEOTIDE SEQUENCE [LARGE SCALE GENOMIC DNA]</scope>
    <source>
        <strain evidence="1 2">FDAARGOS_1031</strain>
    </source>
</reference>
<dbReference type="Proteomes" id="UP000595426">
    <property type="component" value="Chromosome"/>
</dbReference>
<name>A0A7T7ZZK3_9FLAO</name>